<dbReference type="FunFam" id="3.40.630.30:FF:000064">
    <property type="entry name" value="GNAT family acetyltransferase"/>
    <property type="match status" value="1"/>
</dbReference>
<accession>A0A167J869</accession>
<comment type="similarity">
    <text evidence="1">Belongs to the acetyltransferase family.</text>
</comment>
<dbReference type="InterPro" id="IPR016181">
    <property type="entry name" value="Acyl_CoA_acyltransferase"/>
</dbReference>
<gene>
    <name evidence="5" type="ORF">ULVI_06695</name>
</gene>
<dbReference type="InterPro" id="IPR000182">
    <property type="entry name" value="GNAT_dom"/>
</dbReference>
<dbReference type="SUPFAM" id="SSF55729">
    <property type="entry name" value="Acyl-CoA N-acyltransferases (Nat)"/>
    <property type="match status" value="1"/>
</dbReference>
<dbReference type="Gene3D" id="3.40.630.30">
    <property type="match status" value="1"/>
</dbReference>
<proteinExistence type="inferred from homology"/>
<dbReference type="PANTHER" id="PTHR10545:SF29">
    <property type="entry name" value="GH14572P-RELATED"/>
    <property type="match status" value="1"/>
</dbReference>
<evidence type="ECO:0000259" key="4">
    <source>
        <dbReference type="PROSITE" id="PS51186"/>
    </source>
</evidence>
<dbReference type="Pfam" id="PF00583">
    <property type="entry name" value="Acetyltransf_1"/>
    <property type="match status" value="1"/>
</dbReference>
<evidence type="ECO:0000313" key="6">
    <source>
        <dbReference type="Proteomes" id="UP000077013"/>
    </source>
</evidence>
<reference evidence="5 6" key="1">
    <citation type="submission" date="2016-02" db="EMBL/GenBank/DDBJ databases">
        <title>Ulvibacter sp. LPB0005, isolated from Thais luteostoma.</title>
        <authorList>
            <person name="Shin S.-K."/>
            <person name="Yi H."/>
        </authorList>
    </citation>
    <scope>NUCLEOTIDE SEQUENCE [LARGE SCALE GENOMIC DNA]</scope>
    <source>
        <strain evidence="5 6">LPB0005</strain>
    </source>
</reference>
<evidence type="ECO:0000256" key="2">
    <source>
        <dbReference type="ARBA" id="ARBA00022679"/>
    </source>
</evidence>
<dbReference type="InterPro" id="IPR051016">
    <property type="entry name" value="Diverse_Substrate_AcTransf"/>
</dbReference>
<organism evidence="5 6">
    <name type="scientific">Cochleicola gelatinilyticus</name>
    <dbReference type="NCBI Taxonomy" id="1763537"/>
    <lineage>
        <taxon>Bacteria</taxon>
        <taxon>Pseudomonadati</taxon>
        <taxon>Bacteroidota</taxon>
        <taxon>Flavobacteriia</taxon>
        <taxon>Flavobacteriales</taxon>
        <taxon>Flavobacteriaceae</taxon>
        <taxon>Cochleicola</taxon>
    </lineage>
</organism>
<dbReference type="CDD" id="cd04301">
    <property type="entry name" value="NAT_SF"/>
    <property type="match status" value="1"/>
</dbReference>
<dbReference type="PANTHER" id="PTHR10545">
    <property type="entry name" value="DIAMINE N-ACETYLTRANSFERASE"/>
    <property type="match status" value="1"/>
</dbReference>
<evidence type="ECO:0000256" key="1">
    <source>
        <dbReference type="ARBA" id="ARBA00008694"/>
    </source>
</evidence>
<comment type="caution">
    <text evidence="5">The sequence shown here is derived from an EMBL/GenBank/DDBJ whole genome shotgun (WGS) entry which is preliminary data.</text>
</comment>
<dbReference type="AlphaFoldDB" id="A0A167J869"/>
<keyword evidence="2 5" id="KW-0808">Transferase</keyword>
<feature type="domain" description="N-acetyltransferase" evidence="4">
    <location>
        <begin position="3"/>
        <end position="157"/>
    </location>
</feature>
<dbReference type="PROSITE" id="PS51186">
    <property type="entry name" value="GNAT"/>
    <property type="match status" value="1"/>
</dbReference>
<dbReference type="Proteomes" id="UP000077013">
    <property type="component" value="Unassembled WGS sequence"/>
</dbReference>
<keyword evidence="3" id="KW-0012">Acyltransferase</keyword>
<dbReference type="GO" id="GO:0008080">
    <property type="term" value="F:N-acetyltransferase activity"/>
    <property type="evidence" value="ECO:0007669"/>
    <property type="project" value="TreeGrafter"/>
</dbReference>
<dbReference type="EMBL" id="LRXL01000026">
    <property type="protein sequence ID" value="OAB80418.1"/>
    <property type="molecule type" value="Genomic_DNA"/>
</dbReference>
<dbReference type="OrthoDB" id="9805924at2"/>
<evidence type="ECO:0000313" key="5">
    <source>
        <dbReference type="EMBL" id="OAB80418.1"/>
    </source>
</evidence>
<dbReference type="RefSeq" id="WP_068590976.1">
    <property type="nucleotide sequence ID" value="NZ_LRXL01000026.1"/>
</dbReference>
<keyword evidence="6" id="KW-1185">Reference proteome</keyword>
<name>A0A167J869_9FLAO</name>
<evidence type="ECO:0000256" key="3">
    <source>
        <dbReference type="ARBA" id="ARBA00023315"/>
    </source>
</evidence>
<protein>
    <submittedName>
        <fullName evidence="5">GNAT family acetyltransferase</fullName>
    </submittedName>
</protein>
<dbReference type="STRING" id="1763537.ULVI_06695"/>
<sequence>MQPIVRIAEKDEMPQVLELIQELADFEKEPDAVAITADDLKEAGYGETPLFRCFVAEVDNTIVGMALVYFRFSTWKGRTLHLEDLVVKDSMRGKGVGESLYKEVMNYGRTEGVKRIQWEVLGWNKGAIKFYERTGANVLYDWHVVHMHEDGLKHYLREH</sequence>